<comment type="similarity">
    <text evidence="2 8">Belongs to the complex I subunit 1 family.</text>
</comment>
<keyword evidence="8" id="KW-0520">NAD</keyword>
<dbReference type="AlphaFoldDB" id="B8R346"/>
<dbReference type="PANTHER" id="PTHR11432">
    <property type="entry name" value="NADH DEHYDROGENASE SUBUNIT 1"/>
    <property type="match status" value="1"/>
</dbReference>
<feature type="transmembrane region" description="Helical" evidence="10">
    <location>
        <begin position="65"/>
        <end position="89"/>
    </location>
</feature>
<keyword evidence="5 8" id="KW-0812">Transmembrane</keyword>
<evidence type="ECO:0000256" key="9">
    <source>
        <dbReference type="RuleBase" id="RU000473"/>
    </source>
</evidence>
<feature type="non-terminal residue" evidence="11">
    <location>
        <position position="121"/>
    </location>
</feature>
<feature type="transmembrane region" description="Helical" evidence="10">
    <location>
        <begin position="6"/>
        <end position="24"/>
    </location>
</feature>
<keyword evidence="7 10" id="KW-0472">Membrane</keyword>
<accession>B8R346</accession>
<evidence type="ECO:0000256" key="5">
    <source>
        <dbReference type="ARBA" id="ARBA00022692"/>
    </source>
</evidence>
<evidence type="ECO:0000256" key="8">
    <source>
        <dbReference type="RuleBase" id="RU000471"/>
    </source>
</evidence>
<protein>
    <recommendedName>
        <fullName evidence="3 9">NADH-ubiquinone oxidoreductase chain 1</fullName>
        <ecNumber evidence="9">7.1.1.2</ecNumber>
    </recommendedName>
</protein>
<dbReference type="InterPro" id="IPR001694">
    <property type="entry name" value="NADH_UbQ_OxRdtase_su1/FPO"/>
</dbReference>
<dbReference type="EMBL" id="EU817822">
    <property type="protein sequence ID" value="ACL14406.1"/>
    <property type="molecule type" value="Genomic_DNA"/>
</dbReference>
<evidence type="ECO:0000256" key="1">
    <source>
        <dbReference type="ARBA" id="ARBA00004141"/>
    </source>
</evidence>
<evidence type="ECO:0000313" key="11">
    <source>
        <dbReference type="EMBL" id="ACL14406.1"/>
    </source>
</evidence>
<organism evidence="11">
    <name type="scientific">Loxosceles speluncarum</name>
    <dbReference type="NCBI Taxonomy" id="571531"/>
    <lineage>
        <taxon>Eukaryota</taxon>
        <taxon>Metazoa</taxon>
        <taxon>Ecdysozoa</taxon>
        <taxon>Arthropoda</taxon>
        <taxon>Chelicerata</taxon>
        <taxon>Arachnida</taxon>
        <taxon>Araneae</taxon>
        <taxon>Araneomorphae</taxon>
        <taxon>Haplogynae</taxon>
        <taxon>Scytodoidea</taxon>
        <taxon>Sicariidae</taxon>
        <taxon>Loxosceles</taxon>
    </lineage>
</organism>
<name>B8R346_9ARAC</name>
<comment type="subcellular location">
    <subcellularLocation>
        <location evidence="1">Membrane</location>
        <topology evidence="1">Multi-pass membrane protein</topology>
    </subcellularLocation>
    <subcellularLocation>
        <location evidence="8">Mitochondrion inner membrane</location>
        <topology evidence="8">Multi-pass membrane protein</topology>
    </subcellularLocation>
</comment>
<reference evidence="11" key="1">
    <citation type="journal article" date="2008" name="Mol. Phylogenet. Evol.">
        <title>Phylogenetic relationships of Loxosceles and Sicarius spiders are consistent with Western Gondwanan vicariance.</title>
        <authorList>
            <person name="Binford G.J."/>
            <person name="Callahan M.S."/>
            <person name="Bodner M.R."/>
            <person name="Rynerson M.R."/>
            <person name="Nunez P.B."/>
            <person name="Ellison C.E."/>
            <person name="Duncan R.P."/>
        </authorList>
    </citation>
    <scope>NUCLEOTIDE SEQUENCE</scope>
    <source>
        <strain evidence="11">LFC78</strain>
    </source>
</reference>
<evidence type="ECO:0000256" key="6">
    <source>
        <dbReference type="ARBA" id="ARBA00022989"/>
    </source>
</evidence>
<dbReference type="Pfam" id="PF00146">
    <property type="entry name" value="NADHdh"/>
    <property type="match status" value="1"/>
</dbReference>
<evidence type="ECO:0000256" key="2">
    <source>
        <dbReference type="ARBA" id="ARBA00010535"/>
    </source>
</evidence>
<evidence type="ECO:0000256" key="10">
    <source>
        <dbReference type="SAM" id="Phobius"/>
    </source>
</evidence>
<proteinExistence type="inferred from homology"/>
<keyword evidence="6 10" id="KW-1133">Transmembrane helix</keyword>
<feature type="transmembrane region" description="Helical" evidence="10">
    <location>
        <begin position="101"/>
        <end position="119"/>
    </location>
</feature>
<keyword evidence="9 11" id="KW-0496">Mitochondrion</keyword>
<dbReference type="PANTHER" id="PTHR11432:SF3">
    <property type="entry name" value="NADH-UBIQUINONE OXIDOREDUCTASE CHAIN 1"/>
    <property type="match status" value="1"/>
</dbReference>
<keyword evidence="9" id="KW-0830">Ubiquinone</keyword>
<evidence type="ECO:0000256" key="7">
    <source>
        <dbReference type="ARBA" id="ARBA00023136"/>
    </source>
</evidence>
<evidence type="ECO:0000256" key="3">
    <source>
        <dbReference type="ARBA" id="ARBA00021009"/>
    </source>
</evidence>
<geneLocation type="mitochondrion" evidence="11"/>
<dbReference type="GO" id="GO:0005743">
    <property type="term" value="C:mitochondrial inner membrane"/>
    <property type="evidence" value="ECO:0007669"/>
    <property type="project" value="UniProtKB-SubCell"/>
</dbReference>
<evidence type="ECO:0000256" key="4">
    <source>
        <dbReference type="ARBA" id="ARBA00022448"/>
    </source>
</evidence>
<keyword evidence="4" id="KW-0813">Transport</keyword>
<dbReference type="EC" id="7.1.1.2" evidence="9"/>
<dbReference type="GO" id="GO:0009060">
    <property type="term" value="P:aerobic respiration"/>
    <property type="evidence" value="ECO:0007669"/>
    <property type="project" value="TreeGrafter"/>
</dbReference>
<sequence>MTQPLNMILMMISTLISVAFYTLLERKILSYMQMRKGPNKTSIIGLLQPISDALKLFKKHLKMNYTANFSLMIMSPSLALLTALIMIMIMPFQIPATFDNHFNMITLLILSSIMVYPILMT</sequence>
<dbReference type="GO" id="GO:0003954">
    <property type="term" value="F:NADH dehydrogenase activity"/>
    <property type="evidence" value="ECO:0007669"/>
    <property type="project" value="TreeGrafter"/>
</dbReference>
<dbReference type="GO" id="GO:0008137">
    <property type="term" value="F:NADH dehydrogenase (ubiquinone) activity"/>
    <property type="evidence" value="ECO:0007669"/>
    <property type="project" value="UniProtKB-EC"/>
</dbReference>
<comment type="catalytic activity">
    <reaction evidence="9">
        <text>a ubiquinone + NADH + 5 H(+)(in) = a ubiquinol + NAD(+) + 4 H(+)(out)</text>
        <dbReference type="Rhea" id="RHEA:29091"/>
        <dbReference type="Rhea" id="RHEA-COMP:9565"/>
        <dbReference type="Rhea" id="RHEA-COMP:9566"/>
        <dbReference type="ChEBI" id="CHEBI:15378"/>
        <dbReference type="ChEBI" id="CHEBI:16389"/>
        <dbReference type="ChEBI" id="CHEBI:17976"/>
        <dbReference type="ChEBI" id="CHEBI:57540"/>
        <dbReference type="ChEBI" id="CHEBI:57945"/>
        <dbReference type="EC" id="7.1.1.2"/>
    </reaction>
</comment>